<feature type="domain" description="Mab-21-like nucleotidyltransferase" evidence="2">
    <location>
        <begin position="105"/>
        <end position="241"/>
    </location>
</feature>
<organism evidence="4 5">
    <name type="scientific">Crassostrea virginica</name>
    <name type="common">Eastern oyster</name>
    <dbReference type="NCBI Taxonomy" id="6565"/>
    <lineage>
        <taxon>Eukaryota</taxon>
        <taxon>Metazoa</taxon>
        <taxon>Spiralia</taxon>
        <taxon>Lophotrochozoa</taxon>
        <taxon>Mollusca</taxon>
        <taxon>Bivalvia</taxon>
        <taxon>Autobranchia</taxon>
        <taxon>Pteriomorphia</taxon>
        <taxon>Ostreida</taxon>
        <taxon>Ostreoidea</taxon>
        <taxon>Ostreidae</taxon>
        <taxon>Crassostrea</taxon>
    </lineage>
</organism>
<dbReference type="Pfam" id="PF03281">
    <property type="entry name" value="Mab-21"/>
    <property type="match status" value="1"/>
</dbReference>
<evidence type="ECO:0000259" key="3">
    <source>
        <dbReference type="Pfam" id="PF20266"/>
    </source>
</evidence>
<evidence type="ECO:0000259" key="2">
    <source>
        <dbReference type="Pfam" id="PF03281"/>
    </source>
</evidence>
<dbReference type="Proteomes" id="UP000694844">
    <property type="component" value="Chromosome 6"/>
</dbReference>
<dbReference type="Gene3D" id="1.10.1410.40">
    <property type="match status" value="1"/>
</dbReference>
<dbReference type="PANTHER" id="PTHR10656">
    <property type="entry name" value="CELL FATE DETERMINING PROTEIN MAB21-RELATED"/>
    <property type="match status" value="1"/>
</dbReference>
<comment type="similarity">
    <text evidence="1">Belongs to the mab-21 family.</text>
</comment>
<dbReference type="PANTHER" id="PTHR10656:SF69">
    <property type="entry name" value="MAB-21-LIKE HHH_H2TH-LIKE DOMAIN-CONTAINING PROTEIN"/>
    <property type="match status" value="1"/>
</dbReference>
<dbReference type="RefSeq" id="XP_022290091.1">
    <property type="nucleotide sequence ID" value="XM_022434383.1"/>
</dbReference>
<dbReference type="InterPro" id="IPR046906">
    <property type="entry name" value="Mab-21_HhH/H2TH-like"/>
</dbReference>
<sequence length="672" mass="78771">MNHIPRLSEGIYSGMCQEVGSPTQVKMRREVADVQEVLGKFFWKGDRIDGFLSGSRREGFRFQSSDKDIMIWLPNHKLISDLSHISLYRTPQHTVILMEWESLPPGFTRLKMMTPTSNQAIQKACVTIDNELYISSARHMQSFTIKFDKVHLSSELHGPCKTFNIRGEDTDVAFCFRSHHWPEVALPWIQRCRLKQWPTEYVLSAIINEGCHVVPISSLPSRDERESEWRISFSRSEQMLVYSMNHCQFLCYGLLKIFLKEVINAENNNPCLCSYFMKTIVFWVIQSHSSRQWFPSDLLHSFWTCFKLLVSWVYKGECPNFFIPENNMFRLKVIGHTQSELFNQLYDLYCKGITCLLLSPTIGKYLNLMMMVINRTLGYVETDILLDSWFFNEMTIETHCVNEKDYVLSLIFTENLLMTRLTAYQTTTVDRHRFTSIRDFSWFMVNQILTISSNRDRIYIYKKAINMMKFATKMSSSSEILYLALFYYRSCAYEKSLKCLQMAKNKWFMPYVLYDGRTSEEMYRHCLMGLPLGERLRHALICDICLHNSYTYIDELELEQNTNCSASLSIPPFVMLNMMFVLNHHRLGDTVRSQQSREDLHTLLLYDDGTRVREKLKDISWQILGICQQICGDYVGALDSYRRSLEETPHHGIQKATLSRIQTINHMHVING</sequence>
<dbReference type="GeneID" id="111101780"/>
<reference evidence="5" key="1">
    <citation type="submission" date="2025-08" db="UniProtKB">
        <authorList>
            <consortium name="RefSeq"/>
        </authorList>
    </citation>
    <scope>IDENTIFICATION</scope>
    <source>
        <tissue evidence="5">Whole sample</tissue>
    </source>
</reference>
<keyword evidence="4" id="KW-1185">Reference proteome</keyword>
<accession>A0A8B8AFC3</accession>
<evidence type="ECO:0000313" key="4">
    <source>
        <dbReference type="Proteomes" id="UP000694844"/>
    </source>
</evidence>
<evidence type="ECO:0000313" key="5">
    <source>
        <dbReference type="RefSeq" id="XP_022290091.1"/>
    </source>
</evidence>
<name>A0A8B8AFC3_CRAVI</name>
<dbReference type="SMART" id="SM01265">
    <property type="entry name" value="Mab-21"/>
    <property type="match status" value="1"/>
</dbReference>
<dbReference type="KEGG" id="cvn:111101780"/>
<feature type="domain" description="Mab-21-like HhH/H2TH-like" evidence="3">
    <location>
        <begin position="251"/>
        <end position="344"/>
    </location>
</feature>
<dbReference type="Pfam" id="PF20266">
    <property type="entry name" value="Mab-21_C"/>
    <property type="match status" value="1"/>
</dbReference>
<dbReference type="InterPro" id="IPR046903">
    <property type="entry name" value="Mab-21-like_nuc_Trfase"/>
</dbReference>
<protein>
    <submittedName>
        <fullName evidence="5">Uncharacterized protein LOC111101780</fullName>
    </submittedName>
</protein>
<gene>
    <name evidence="5" type="primary">LOC111101780</name>
</gene>
<evidence type="ECO:0000256" key="1">
    <source>
        <dbReference type="ARBA" id="ARBA00008307"/>
    </source>
</evidence>
<proteinExistence type="inferred from homology"/>
<dbReference type="AlphaFoldDB" id="A0A8B8AFC3"/>
<dbReference type="InterPro" id="IPR024810">
    <property type="entry name" value="MAB21L/cGLR"/>
</dbReference>
<dbReference type="OrthoDB" id="6120860at2759"/>